<gene>
    <name evidence="2" type="ORF">ENQ76_01220</name>
</gene>
<accession>A0A7C2NYL0</accession>
<dbReference type="InterPro" id="IPR035168">
    <property type="entry name" value="DUF5317"/>
</dbReference>
<keyword evidence="1" id="KW-1133">Transmembrane helix</keyword>
<name>A0A7C2NYL0_9PLAN</name>
<feature type="transmembrane region" description="Helical" evidence="1">
    <location>
        <begin position="92"/>
        <end position="116"/>
    </location>
</feature>
<keyword evidence="1" id="KW-0472">Membrane</keyword>
<evidence type="ECO:0000256" key="1">
    <source>
        <dbReference type="SAM" id="Phobius"/>
    </source>
</evidence>
<reference evidence="2" key="1">
    <citation type="journal article" date="2020" name="mSystems">
        <title>Genome- and Community-Level Interaction Insights into Carbon Utilization and Element Cycling Functions of Hydrothermarchaeota in Hydrothermal Sediment.</title>
        <authorList>
            <person name="Zhou Z."/>
            <person name="Liu Y."/>
            <person name="Xu W."/>
            <person name="Pan J."/>
            <person name="Luo Z.H."/>
            <person name="Li M."/>
        </authorList>
    </citation>
    <scope>NUCLEOTIDE SEQUENCE [LARGE SCALE GENOMIC DNA]</scope>
    <source>
        <strain evidence="2">SpSt-339</strain>
    </source>
</reference>
<dbReference type="EMBL" id="DSOK01000037">
    <property type="protein sequence ID" value="HEN14074.1"/>
    <property type="molecule type" value="Genomic_DNA"/>
</dbReference>
<sequence length="122" mass="13647">MSRLWIYTRRHWQALLVVLFLLWRMWRDGLQSGPALWLAAGLIVLGMALNLLVIFVNDGMPARVSAEEIGDDERLHYHPLSESTRLAVLSDWIPVGSLLVSPGDILLFVAAAILVLQTVFAV</sequence>
<feature type="transmembrane region" description="Helical" evidence="1">
    <location>
        <begin position="35"/>
        <end position="56"/>
    </location>
</feature>
<organism evidence="2">
    <name type="scientific">Schlesneria paludicola</name>
    <dbReference type="NCBI Taxonomy" id="360056"/>
    <lineage>
        <taxon>Bacteria</taxon>
        <taxon>Pseudomonadati</taxon>
        <taxon>Planctomycetota</taxon>
        <taxon>Planctomycetia</taxon>
        <taxon>Planctomycetales</taxon>
        <taxon>Planctomycetaceae</taxon>
        <taxon>Schlesneria</taxon>
    </lineage>
</organism>
<evidence type="ECO:0000313" key="2">
    <source>
        <dbReference type="EMBL" id="HEN14074.1"/>
    </source>
</evidence>
<proteinExistence type="predicted"/>
<dbReference type="AlphaFoldDB" id="A0A7C2NYL0"/>
<keyword evidence="1" id="KW-0812">Transmembrane</keyword>
<comment type="caution">
    <text evidence="2">The sequence shown here is derived from an EMBL/GenBank/DDBJ whole genome shotgun (WGS) entry which is preliminary data.</text>
</comment>
<dbReference type="Pfam" id="PF17248">
    <property type="entry name" value="DUF5317"/>
    <property type="match status" value="1"/>
</dbReference>
<protein>
    <submittedName>
        <fullName evidence="2">Uncharacterized protein</fullName>
    </submittedName>
</protein>